<evidence type="ECO:0000313" key="3">
    <source>
        <dbReference type="EMBL" id="PYF07928.1"/>
    </source>
</evidence>
<dbReference type="Pfam" id="PF07331">
    <property type="entry name" value="TctB"/>
    <property type="match status" value="1"/>
</dbReference>
<dbReference type="EMBL" id="QJTJ01000003">
    <property type="protein sequence ID" value="PYF07928.1"/>
    <property type="molecule type" value="Genomic_DNA"/>
</dbReference>
<feature type="transmembrane region" description="Helical" evidence="1">
    <location>
        <begin position="7"/>
        <end position="26"/>
    </location>
</feature>
<keyword evidence="1" id="KW-1133">Transmembrane helix</keyword>
<sequence length="149" mass="16574">MKIVKVGMPVLMILISVTFLISSFAIPKANLGNPNGPLYFPIGLSVLMLILSLIYLFNELKTMDGSYEKIKDLFDKKTLARIGVTIILGIIYSLIFETVGFLISTILFLGLLLFYLNGRKKWLVNIAVTAGFSFITWYGFSQLLGVSLP</sequence>
<keyword evidence="1" id="KW-0812">Transmembrane</keyword>
<dbReference type="AlphaFoldDB" id="A0A318TY43"/>
<evidence type="ECO:0000313" key="4">
    <source>
        <dbReference type="Proteomes" id="UP000247416"/>
    </source>
</evidence>
<dbReference type="InterPro" id="IPR009936">
    <property type="entry name" value="DUF1468"/>
</dbReference>
<accession>A0A318TY43</accession>
<evidence type="ECO:0000259" key="2">
    <source>
        <dbReference type="Pfam" id="PF07331"/>
    </source>
</evidence>
<proteinExistence type="predicted"/>
<comment type="caution">
    <text evidence="3">The sequence shown here is derived from an EMBL/GenBank/DDBJ whole genome shotgun (WGS) entry which is preliminary data.</text>
</comment>
<feature type="domain" description="DUF1468" evidence="2">
    <location>
        <begin position="10"/>
        <end position="149"/>
    </location>
</feature>
<dbReference type="OrthoDB" id="5870591at2"/>
<protein>
    <submittedName>
        <fullName evidence="3">Putative tricarboxylic transport membrane protein</fullName>
    </submittedName>
</protein>
<evidence type="ECO:0000256" key="1">
    <source>
        <dbReference type="SAM" id="Phobius"/>
    </source>
</evidence>
<dbReference type="Proteomes" id="UP000247416">
    <property type="component" value="Unassembled WGS sequence"/>
</dbReference>
<feature type="transmembrane region" description="Helical" evidence="1">
    <location>
        <begin position="38"/>
        <end position="57"/>
    </location>
</feature>
<dbReference type="RefSeq" id="WP_107932155.1">
    <property type="nucleotide sequence ID" value="NZ_CP085009.1"/>
</dbReference>
<reference evidence="3 4" key="1">
    <citation type="submission" date="2018-06" db="EMBL/GenBank/DDBJ databases">
        <title>Genomic Encyclopedia of Archaeal and Bacterial Type Strains, Phase II (KMG-II): from individual species to whole genera.</title>
        <authorList>
            <person name="Goeker M."/>
        </authorList>
    </citation>
    <scope>NUCLEOTIDE SEQUENCE [LARGE SCALE GENOMIC DNA]</scope>
    <source>
        <strain evidence="3 4">KACC 16626</strain>
    </source>
</reference>
<name>A0A318TY43_9BACL</name>
<feature type="transmembrane region" description="Helical" evidence="1">
    <location>
        <begin position="78"/>
        <end position="95"/>
    </location>
</feature>
<feature type="transmembrane region" description="Helical" evidence="1">
    <location>
        <begin position="122"/>
        <end position="140"/>
    </location>
</feature>
<feature type="transmembrane region" description="Helical" evidence="1">
    <location>
        <begin position="101"/>
        <end position="117"/>
    </location>
</feature>
<gene>
    <name evidence="3" type="ORF">BJ095_10395</name>
</gene>
<organism evidence="3 4">
    <name type="scientific">Ureibacillus chungkukjangi</name>
    <dbReference type="NCBI Taxonomy" id="1202712"/>
    <lineage>
        <taxon>Bacteria</taxon>
        <taxon>Bacillati</taxon>
        <taxon>Bacillota</taxon>
        <taxon>Bacilli</taxon>
        <taxon>Bacillales</taxon>
        <taxon>Caryophanaceae</taxon>
        <taxon>Ureibacillus</taxon>
    </lineage>
</organism>
<keyword evidence="4" id="KW-1185">Reference proteome</keyword>
<keyword evidence="1" id="KW-0472">Membrane</keyword>